<accession>A0A926Y523</accession>
<dbReference type="EMBL" id="JACWZY010000026">
    <property type="protein sequence ID" value="MBD2703926.1"/>
    <property type="molecule type" value="Genomic_DNA"/>
</dbReference>
<evidence type="ECO:0000313" key="1">
    <source>
        <dbReference type="EMBL" id="MBD2703926.1"/>
    </source>
</evidence>
<dbReference type="RefSeq" id="WP_190890069.1">
    <property type="nucleotide sequence ID" value="NZ_JACWZY010000026.1"/>
</dbReference>
<name>A0A926Y523_9BACT</name>
<protein>
    <submittedName>
        <fullName evidence="1">Uncharacterized protein</fullName>
    </submittedName>
</protein>
<organism evidence="1 2">
    <name type="scientific">Spirosoma profusum</name>
    <dbReference type="NCBI Taxonomy" id="2771354"/>
    <lineage>
        <taxon>Bacteria</taxon>
        <taxon>Pseudomonadati</taxon>
        <taxon>Bacteroidota</taxon>
        <taxon>Cytophagia</taxon>
        <taxon>Cytophagales</taxon>
        <taxon>Cytophagaceae</taxon>
        <taxon>Spirosoma</taxon>
    </lineage>
</organism>
<gene>
    <name evidence="1" type="ORF">IC229_24995</name>
</gene>
<evidence type="ECO:0000313" key="2">
    <source>
        <dbReference type="Proteomes" id="UP000598820"/>
    </source>
</evidence>
<proteinExistence type="predicted"/>
<keyword evidence="2" id="KW-1185">Reference proteome</keyword>
<reference evidence="1" key="1">
    <citation type="submission" date="2020-09" db="EMBL/GenBank/DDBJ databases">
        <authorList>
            <person name="Kim M.K."/>
        </authorList>
    </citation>
    <scope>NUCLEOTIDE SEQUENCE</scope>
    <source>
        <strain evidence="1">BT702</strain>
    </source>
</reference>
<comment type="caution">
    <text evidence="1">The sequence shown here is derived from an EMBL/GenBank/DDBJ whole genome shotgun (WGS) entry which is preliminary data.</text>
</comment>
<dbReference type="AlphaFoldDB" id="A0A926Y523"/>
<dbReference type="Proteomes" id="UP000598820">
    <property type="component" value="Unassembled WGS sequence"/>
</dbReference>
<sequence>MRTEPKQDTAGVAPDADVAVDVLAGRYDLARKAIQEGELSSTIRICIITPGLFTT</sequence>